<feature type="region of interest" description="Disordered" evidence="1">
    <location>
        <begin position="9"/>
        <end position="36"/>
    </location>
</feature>
<gene>
    <name evidence="2" type="ORF">BCR33DRAFT_528119</name>
</gene>
<evidence type="ECO:0000313" key="3">
    <source>
        <dbReference type="Proteomes" id="UP000193642"/>
    </source>
</evidence>
<feature type="compositionally biased region" description="Polar residues" evidence="1">
    <location>
        <begin position="9"/>
        <end position="18"/>
    </location>
</feature>
<dbReference type="AlphaFoldDB" id="A0A1Y2CU64"/>
<organism evidence="2 3">
    <name type="scientific">Rhizoclosmatium globosum</name>
    <dbReference type="NCBI Taxonomy" id="329046"/>
    <lineage>
        <taxon>Eukaryota</taxon>
        <taxon>Fungi</taxon>
        <taxon>Fungi incertae sedis</taxon>
        <taxon>Chytridiomycota</taxon>
        <taxon>Chytridiomycota incertae sedis</taxon>
        <taxon>Chytridiomycetes</taxon>
        <taxon>Chytridiales</taxon>
        <taxon>Chytriomycetaceae</taxon>
        <taxon>Rhizoclosmatium</taxon>
    </lineage>
</organism>
<protein>
    <submittedName>
        <fullName evidence="2">Uncharacterized protein</fullName>
    </submittedName>
</protein>
<evidence type="ECO:0000313" key="2">
    <source>
        <dbReference type="EMBL" id="ORY50374.1"/>
    </source>
</evidence>
<reference evidence="2 3" key="1">
    <citation type="submission" date="2016-07" db="EMBL/GenBank/DDBJ databases">
        <title>Pervasive Adenine N6-methylation of Active Genes in Fungi.</title>
        <authorList>
            <consortium name="DOE Joint Genome Institute"/>
            <person name="Mondo S.J."/>
            <person name="Dannebaum R.O."/>
            <person name="Kuo R.C."/>
            <person name="Labutti K."/>
            <person name="Haridas S."/>
            <person name="Kuo A."/>
            <person name="Salamov A."/>
            <person name="Ahrendt S.R."/>
            <person name="Lipzen A."/>
            <person name="Sullivan W."/>
            <person name="Andreopoulos W.B."/>
            <person name="Clum A."/>
            <person name="Lindquist E."/>
            <person name="Daum C."/>
            <person name="Ramamoorthy G.K."/>
            <person name="Gryganskyi A."/>
            <person name="Culley D."/>
            <person name="Magnuson J.K."/>
            <person name="James T.Y."/>
            <person name="O'Malley M.A."/>
            <person name="Stajich J.E."/>
            <person name="Spatafora J.W."/>
            <person name="Visel A."/>
            <person name="Grigoriev I.V."/>
        </authorList>
    </citation>
    <scope>NUCLEOTIDE SEQUENCE [LARGE SCALE GENOMIC DNA]</scope>
    <source>
        <strain evidence="2 3">JEL800</strain>
    </source>
</reference>
<proteinExistence type="predicted"/>
<comment type="caution">
    <text evidence="2">The sequence shown here is derived from an EMBL/GenBank/DDBJ whole genome shotgun (WGS) entry which is preliminary data.</text>
</comment>
<keyword evidence="3" id="KW-1185">Reference proteome</keyword>
<name>A0A1Y2CU64_9FUNG</name>
<dbReference type="Proteomes" id="UP000193642">
    <property type="component" value="Unassembled WGS sequence"/>
</dbReference>
<evidence type="ECO:0000256" key="1">
    <source>
        <dbReference type="SAM" id="MobiDB-lite"/>
    </source>
</evidence>
<dbReference type="EMBL" id="MCGO01000007">
    <property type="protein sequence ID" value="ORY50374.1"/>
    <property type="molecule type" value="Genomic_DNA"/>
</dbReference>
<feature type="compositionally biased region" description="Basic residues" evidence="1">
    <location>
        <begin position="19"/>
        <end position="36"/>
    </location>
</feature>
<accession>A0A1Y2CU64</accession>
<sequence length="84" mass="10051">MTTTITKWMKTNLNSSQSRRGKGRRPRLQSRARKQSIRRLNSNTWSSYIMVAWEDFKNSNKYDDKVTISIVAVQLNRRSHLRFF</sequence>